<keyword evidence="4" id="KW-0611">Plant defense</keyword>
<organism evidence="6 7">
    <name type="scientific">Malus domestica</name>
    <name type="common">Apple</name>
    <name type="synonym">Pyrus malus</name>
    <dbReference type="NCBI Taxonomy" id="3750"/>
    <lineage>
        <taxon>Eukaryota</taxon>
        <taxon>Viridiplantae</taxon>
        <taxon>Streptophyta</taxon>
        <taxon>Embryophyta</taxon>
        <taxon>Tracheophyta</taxon>
        <taxon>Spermatophyta</taxon>
        <taxon>Magnoliopsida</taxon>
        <taxon>eudicotyledons</taxon>
        <taxon>Gunneridae</taxon>
        <taxon>Pentapetalae</taxon>
        <taxon>rosids</taxon>
        <taxon>fabids</taxon>
        <taxon>Rosales</taxon>
        <taxon>Rosaceae</taxon>
        <taxon>Amygdaloideae</taxon>
        <taxon>Maleae</taxon>
        <taxon>Malus</taxon>
    </lineage>
</organism>
<dbReference type="Gene3D" id="4.10.470.10">
    <property type="entry name" value="Ricin (A Subunit), domain 2"/>
    <property type="match status" value="1"/>
</dbReference>
<keyword evidence="7" id="KW-1185">Reference proteome</keyword>
<keyword evidence="3" id="KW-0378">Hydrolase</keyword>
<dbReference type="Gene3D" id="3.40.420.10">
    <property type="entry name" value="Ricin (A subunit), domain 1"/>
    <property type="match status" value="3"/>
</dbReference>
<proteinExistence type="predicted"/>
<protein>
    <submittedName>
        <fullName evidence="6">Uncharacterized protein</fullName>
    </submittedName>
</protein>
<dbReference type="PANTHER" id="PTHR33453:SF34">
    <property type="entry name" value="RIBOSOME-INACTIVATING PROTEIN"/>
    <property type="match status" value="1"/>
</dbReference>
<dbReference type="InterPro" id="IPR017989">
    <property type="entry name" value="Ribosome_inactivat_1/2"/>
</dbReference>
<evidence type="ECO:0000256" key="5">
    <source>
        <dbReference type="ARBA" id="ARBA00023193"/>
    </source>
</evidence>
<dbReference type="GO" id="GO:0006952">
    <property type="term" value="P:defense response"/>
    <property type="evidence" value="ECO:0007669"/>
    <property type="project" value="UniProtKB-KW"/>
</dbReference>
<name>A0A498JPQ8_MALDO</name>
<dbReference type="InterPro" id="IPR016139">
    <property type="entry name" value="Ribosome_inactivat_prot_sub2"/>
</dbReference>
<dbReference type="Proteomes" id="UP000290289">
    <property type="component" value="Chromosome 6"/>
</dbReference>
<dbReference type="PRINTS" id="PR00396">
    <property type="entry name" value="SHIGARICIN"/>
</dbReference>
<evidence type="ECO:0000256" key="1">
    <source>
        <dbReference type="ARBA" id="ARBA00000237"/>
    </source>
</evidence>
<dbReference type="InterPro" id="IPR016138">
    <property type="entry name" value="Ribosome_inactivat_prot_sub1"/>
</dbReference>
<evidence type="ECO:0000256" key="3">
    <source>
        <dbReference type="ARBA" id="ARBA00022801"/>
    </source>
</evidence>
<evidence type="ECO:0000313" key="6">
    <source>
        <dbReference type="EMBL" id="RXH95572.1"/>
    </source>
</evidence>
<dbReference type="AlphaFoldDB" id="A0A498JPQ8"/>
<dbReference type="EMBL" id="RDQH01000332">
    <property type="protein sequence ID" value="RXH95572.1"/>
    <property type="molecule type" value="Genomic_DNA"/>
</dbReference>
<dbReference type="GO" id="GO:0030598">
    <property type="term" value="F:rRNA N-glycosylase activity"/>
    <property type="evidence" value="ECO:0007669"/>
    <property type="project" value="UniProtKB-EC"/>
</dbReference>
<dbReference type="GO" id="GO:0017148">
    <property type="term" value="P:negative regulation of translation"/>
    <property type="evidence" value="ECO:0007669"/>
    <property type="project" value="UniProtKB-KW"/>
</dbReference>
<dbReference type="InterPro" id="IPR017988">
    <property type="entry name" value="Ribosome_inactivat_prot_CS"/>
</dbReference>
<keyword evidence="2" id="KW-0800">Toxin</keyword>
<comment type="caution">
    <text evidence="6">The sequence shown here is derived from an EMBL/GenBank/DDBJ whole genome shotgun (WGS) entry which is preliminary data.</text>
</comment>
<dbReference type="InterPro" id="IPR036041">
    <property type="entry name" value="Ribosome-inact_prot_sf"/>
</dbReference>
<dbReference type="PROSITE" id="PS00275">
    <property type="entry name" value="SHIGA_RICIN"/>
    <property type="match status" value="1"/>
</dbReference>
<sequence length="325" mass="36713">IRAIHQTYSDFITTPQNRLVGGRRRVHGIPVLHRRQDVPASQRFHLADLTNYDNQTITVAIDVVDAYVVGYNKNKTYSDFITTPQNRLVGGRRRVHGIPVLHRRQDVPASQRFHLADLTNYDNQTITVAIDVVDAYVLIRIQAPVDTLFLDIRNNNRHELHYPGTYTKLVGDTAGSGSRSTDTRPMLDQIGLGHNELKARRLRFEAPQARGLLVIIQMLSEAARFRYIENRVGGAMREYNQPFYPDALTRSLETHWANLSQQIQRVKDPPPANGGGLPRPVSMGSHEIGKHYVEVTLFDQYLLKIGASGCCFTTPTQLIATLKVQ</sequence>
<dbReference type="PANTHER" id="PTHR33453">
    <property type="match status" value="1"/>
</dbReference>
<accession>A0A498JPQ8</accession>
<feature type="non-terminal residue" evidence="6">
    <location>
        <position position="1"/>
    </location>
</feature>
<evidence type="ECO:0000313" key="7">
    <source>
        <dbReference type="Proteomes" id="UP000290289"/>
    </source>
</evidence>
<gene>
    <name evidence="6" type="ORF">DVH24_008072</name>
</gene>
<dbReference type="Pfam" id="PF00161">
    <property type="entry name" value="RIP"/>
    <property type="match status" value="1"/>
</dbReference>
<dbReference type="InterPro" id="IPR001574">
    <property type="entry name" value="Ribosome_inactivat_prot"/>
</dbReference>
<keyword evidence="5" id="KW-0652">Protein synthesis inhibitor</keyword>
<reference evidence="6 7" key="1">
    <citation type="submission" date="2018-10" db="EMBL/GenBank/DDBJ databases">
        <title>A high-quality apple genome assembly.</title>
        <authorList>
            <person name="Hu J."/>
        </authorList>
    </citation>
    <scope>NUCLEOTIDE SEQUENCE [LARGE SCALE GENOMIC DNA]</scope>
    <source>
        <strain evidence="7">cv. HFTH1</strain>
        <tissue evidence="6">Young leaf</tissue>
    </source>
</reference>
<evidence type="ECO:0000256" key="4">
    <source>
        <dbReference type="ARBA" id="ARBA00022821"/>
    </source>
</evidence>
<comment type="catalytic activity">
    <reaction evidence="1">
        <text>Endohydrolysis of the N-glycosidic bond at one specific adenosine on the 28S rRNA.</text>
        <dbReference type="EC" id="3.2.2.22"/>
    </reaction>
</comment>
<evidence type="ECO:0000256" key="2">
    <source>
        <dbReference type="ARBA" id="ARBA00022656"/>
    </source>
</evidence>
<dbReference type="SUPFAM" id="SSF56371">
    <property type="entry name" value="Ribosome inactivating proteins (RIP)"/>
    <property type="match status" value="2"/>
</dbReference>
<dbReference type="GO" id="GO:0090729">
    <property type="term" value="F:toxin activity"/>
    <property type="evidence" value="ECO:0007669"/>
    <property type="project" value="UniProtKB-KW"/>
</dbReference>